<feature type="repeat" description="TPR" evidence="3">
    <location>
        <begin position="2"/>
        <end position="35"/>
    </location>
</feature>
<dbReference type="InterPro" id="IPR051012">
    <property type="entry name" value="CellSynth/LPSAsmb/PSIAsmb"/>
</dbReference>
<gene>
    <name evidence="5" type="ORF">D187_000400</name>
</gene>
<dbReference type="Gene3D" id="1.25.40.10">
    <property type="entry name" value="Tetratricopeptide repeat domain"/>
    <property type="match status" value="2"/>
</dbReference>
<keyword evidence="6" id="KW-1185">Reference proteome</keyword>
<evidence type="ECO:0000256" key="1">
    <source>
        <dbReference type="ARBA" id="ARBA00022737"/>
    </source>
</evidence>
<dbReference type="SUPFAM" id="SSF48452">
    <property type="entry name" value="TPR-like"/>
    <property type="match status" value="2"/>
</dbReference>
<dbReference type="InterPro" id="IPR011990">
    <property type="entry name" value="TPR-like_helical_dom_sf"/>
</dbReference>
<feature type="region of interest" description="Disordered" evidence="4">
    <location>
        <begin position="357"/>
        <end position="378"/>
    </location>
</feature>
<evidence type="ECO:0000256" key="3">
    <source>
        <dbReference type="PROSITE-ProRule" id="PRU00339"/>
    </source>
</evidence>
<dbReference type="PANTHER" id="PTHR45586">
    <property type="entry name" value="TPR REPEAT-CONTAINING PROTEIN PA4667"/>
    <property type="match status" value="1"/>
</dbReference>
<evidence type="ECO:0000256" key="4">
    <source>
        <dbReference type="SAM" id="MobiDB-lite"/>
    </source>
</evidence>
<dbReference type="Pfam" id="PF13432">
    <property type="entry name" value="TPR_16"/>
    <property type="match status" value="2"/>
</dbReference>
<dbReference type="PROSITE" id="PS50005">
    <property type="entry name" value="TPR"/>
    <property type="match status" value="2"/>
</dbReference>
<sequence length="391" mass="42390">MASDAATEGLRCLKVGRLEDAVRAFRRGLQAQPDDEACLLGLARTHLAQGDAAGAEPPLRRLVQLSPEHLEAHSHLAVLQASAGEAAAGERLEAIAAEPTAGFFEHYNLGHFLLERGDEAGAEAAFRAGLQRWPDNAFALFELGRLTLRQERIDEAIDLLGRATKLSSDKRLPVLLLSRAHTLKGELGQALNLVRLACKLSPDDPVPHEDFYRLCMLAGDFPAAAQKAIDLRLRVPGHADYLYMHGVALLASAEFAQARAVLEELCQQVPESLEARRALAQACEQLEDLPAAQMLLEDVVRQAPTDVDAVNDLATLYFRMKGGAERARGILARALAVHPEHPGLHLNHAIALLDSDKGAAQRHASKASTSADPEVREQAQELLRRLGARPS</sequence>
<evidence type="ECO:0000256" key="2">
    <source>
        <dbReference type="ARBA" id="ARBA00022803"/>
    </source>
</evidence>
<dbReference type="PANTHER" id="PTHR45586:SF1">
    <property type="entry name" value="LIPOPOLYSACCHARIDE ASSEMBLY PROTEIN B"/>
    <property type="match status" value="1"/>
</dbReference>
<keyword evidence="2 3" id="KW-0802">TPR repeat</keyword>
<dbReference type="eggNOG" id="COG0457">
    <property type="taxonomic scope" value="Bacteria"/>
</dbReference>
<accession>S9PL40</accession>
<dbReference type="AlphaFoldDB" id="S9PL40"/>
<name>S9PL40_CYSF2</name>
<feature type="repeat" description="TPR" evidence="3">
    <location>
        <begin position="137"/>
        <end position="170"/>
    </location>
</feature>
<dbReference type="OrthoDB" id="5379711at2"/>
<proteinExistence type="predicted"/>
<comment type="caution">
    <text evidence="5">The sequence shown here is derived from an EMBL/GenBank/DDBJ whole genome shotgun (WGS) entry which is preliminary data.</text>
</comment>
<organism evidence="5 6">
    <name type="scientific">Cystobacter fuscus (strain ATCC 25194 / DSM 2262 / NBRC 100088 / M29)</name>
    <dbReference type="NCBI Taxonomy" id="1242864"/>
    <lineage>
        <taxon>Bacteria</taxon>
        <taxon>Pseudomonadati</taxon>
        <taxon>Myxococcota</taxon>
        <taxon>Myxococcia</taxon>
        <taxon>Myxococcales</taxon>
        <taxon>Cystobacterineae</taxon>
        <taxon>Archangiaceae</taxon>
        <taxon>Cystobacter</taxon>
    </lineage>
</organism>
<evidence type="ECO:0000313" key="5">
    <source>
        <dbReference type="EMBL" id="EPX64975.1"/>
    </source>
</evidence>
<dbReference type="EMBL" id="ANAH02000001">
    <property type="protein sequence ID" value="EPX64975.1"/>
    <property type="molecule type" value="Genomic_DNA"/>
</dbReference>
<dbReference type="Pfam" id="PF14559">
    <property type="entry name" value="TPR_19"/>
    <property type="match status" value="1"/>
</dbReference>
<reference evidence="5" key="1">
    <citation type="submission" date="2013-05" db="EMBL/GenBank/DDBJ databases">
        <title>Genome assembly of Cystobacter fuscus DSM 2262.</title>
        <authorList>
            <person name="Sharma G."/>
            <person name="Khatri I."/>
            <person name="Kaur C."/>
            <person name="Mayilraj S."/>
            <person name="Subramanian S."/>
        </authorList>
    </citation>
    <scope>NUCLEOTIDE SEQUENCE [LARGE SCALE GENOMIC DNA]</scope>
    <source>
        <strain evidence="5">DSM 2262</strain>
    </source>
</reference>
<keyword evidence="1" id="KW-0677">Repeat</keyword>
<dbReference type="InterPro" id="IPR019734">
    <property type="entry name" value="TPR_rpt"/>
</dbReference>
<evidence type="ECO:0000313" key="6">
    <source>
        <dbReference type="Proteomes" id="UP000011682"/>
    </source>
</evidence>
<dbReference type="Proteomes" id="UP000011682">
    <property type="component" value="Unassembled WGS sequence"/>
</dbReference>
<dbReference type="RefSeq" id="WP_002627021.1">
    <property type="nucleotide sequence ID" value="NZ_ANAH02000001.1"/>
</dbReference>
<protein>
    <submittedName>
        <fullName evidence="5">Uncharacterized protein</fullName>
    </submittedName>
</protein>
<dbReference type="SMART" id="SM00028">
    <property type="entry name" value="TPR"/>
    <property type="match status" value="6"/>
</dbReference>